<accession>E6QQP2</accession>
<protein>
    <submittedName>
        <fullName evidence="5">Putative Rad3-related DNA helicase</fullName>
    </submittedName>
</protein>
<keyword evidence="5" id="KW-0347">Helicase</keyword>
<dbReference type="InterPro" id="IPR011545">
    <property type="entry name" value="DEAD/DEAH_box_helicase_dom"/>
</dbReference>
<dbReference type="InterPro" id="IPR045028">
    <property type="entry name" value="DinG/Rad3-like"/>
</dbReference>
<dbReference type="Pfam" id="PF13307">
    <property type="entry name" value="Helicase_C_2"/>
    <property type="match status" value="1"/>
</dbReference>
<dbReference type="GO" id="GO:0003678">
    <property type="term" value="F:DNA helicase activity"/>
    <property type="evidence" value="ECO:0007669"/>
    <property type="project" value="TreeGrafter"/>
</dbReference>
<dbReference type="PROSITE" id="PS51193">
    <property type="entry name" value="HELICASE_ATP_BIND_2"/>
    <property type="match status" value="1"/>
</dbReference>
<dbReference type="Pfam" id="PF00270">
    <property type="entry name" value="DEAD"/>
    <property type="match status" value="1"/>
</dbReference>
<dbReference type="InterPro" id="IPR014013">
    <property type="entry name" value="Helic_SF1/SF2_ATP-bd_DinG/Rad3"/>
</dbReference>
<proteinExistence type="predicted"/>
<dbReference type="PANTHER" id="PTHR11472:SF34">
    <property type="entry name" value="REGULATOR OF TELOMERE ELONGATION HELICASE 1"/>
    <property type="match status" value="1"/>
</dbReference>
<dbReference type="InterPro" id="IPR027417">
    <property type="entry name" value="P-loop_NTPase"/>
</dbReference>
<dbReference type="GO" id="GO:0006281">
    <property type="term" value="P:DNA repair"/>
    <property type="evidence" value="ECO:0007669"/>
    <property type="project" value="TreeGrafter"/>
</dbReference>
<dbReference type="AlphaFoldDB" id="E6QQP2"/>
<gene>
    <name evidence="5" type="ORF">CARN7_0296</name>
</gene>
<evidence type="ECO:0000313" key="5">
    <source>
        <dbReference type="EMBL" id="CBI09563.1"/>
    </source>
</evidence>
<dbReference type="SUPFAM" id="SSF52540">
    <property type="entry name" value="P-loop containing nucleoside triphosphate hydrolases"/>
    <property type="match status" value="2"/>
</dbReference>
<reference evidence="5" key="1">
    <citation type="submission" date="2009-10" db="EMBL/GenBank/DDBJ databases">
        <title>Diversity of trophic interactions inside an arsenic-rich microbial ecosystem.</title>
        <authorList>
            <person name="Bertin P.N."/>
            <person name="Heinrich-Salmeron A."/>
            <person name="Pelletier E."/>
            <person name="Goulhen-Chollet F."/>
            <person name="Arsene-Ploetze F."/>
            <person name="Gallien S."/>
            <person name="Calteau A."/>
            <person name="Vallenet D."/>
            <person name="Casiot C."/>
            <person name="Chane-Woon-Ming B."/>
            <person name="Giloteaux L."/>
            <person name="Barakat M."/>
            <person name="Bonnefoy V."/>
            <person name="Bruneel O."/>
            <person name="Chandler M."/>
            <person name="Cleiss J."/>
            <person name="Duran R."/>
            <person name="Elbaz-Poulichet F."/>
            <person name="Fonknechten N."/>
            <person name="Lauga B."/>
            <person name="Mornico D."/>
            <person name="Ortet P."/>
            <person name="Schaeffer C."/>
            <person name="Siguier P."/>
            <person name="Alexander Thil Smith A."/>
            <person name="Van Dorsselaer A."/>
            <person name="Weissenbach J."/>
            <person name="Medigue C."/>
            <person name="Le Paslier D."/>
        </authorList>
    </citation>
    <scope>NUCLEOTIDE SEQUENCE</scope>
</reference>
<dbReference type="GO" id="GO:0003676">
    <property type="term" value="F:nucleic acid binding"/>
    <property type="evidence" value="ECO:0007669"/>
    <property type="project" value="InterPro"/>
</dbReference>
<evidence type="ECO:0000259" key="4">
    <source>
        <dbReference type="PROSITE" id="PS51193"/>
    </source>
</evidence>
<feature type="domain" description="Helicase ATP-binding" evidence="4">
    <location>
        <begin position="13"/>
        <end position="281"/>
    </location>
</feature>
<comment type="caution">
    <text evidence="5">The sequence shown here is derived from an EMBL/GenBank/DDBJ whole genome shotgun (WGS) entry which is preliminary data.</text>
</comment>
<dbReference type="GO" id="GO:0005524">
    <property type="term" value="F:ATP binding"/>
    <property type="evidence" value="ECO:0007669"/>
    <property type="project" value="UniProtKB-KW"/>
</dbReference>
<keyword evidence="1" id="KW-0547">Nucleotide-binding</keyword>
<dbReference type="GO" id="GO:0016818">
    <property type="term" value="F:hydrolase activity, acting on acid anhydrides, in phosphorus-containing anhydrides"/>
    <property type="evidence" value="ECO:0007669"/>
    <property type="project" value="InterPro"/>
</dbReference>
<dbReference type="Gene3D" id="3.40.50.300">
    <property type="entry name" value="P-loop containing nucleotide triphosphate hydrolases"/>
    <property type="match status" value="2"/>
</dbReference>
<evidence type="ECO:0000256" key="3">
    <source>
        <dbReference type="ARBA" id="ARBA00022840"/>
    </source>
</evidence>
<sequence>MPDLTYVFSEEGPLAIALPGFRARTGQLEMAKQVEQAIENKSVLIAEAGTGTGKTLAYLVPALLSQGKVIVSTGTRHLQDQLFHRDLPLVRAALRLPVAVALLKGRANYICHYHLQRAVEDGRFQSRETVAHLEQIRVFSEHSQTGDKAELSGIPDDAAVWQHATSTRENCLSGECPQISQCFVFAARKRAMEADLVVVNHHLFFADVWLRDEGVAELLPICNTVIFDEAHQLPDTAGVFFGETVSTGYLLNFARDVRLEAAVRCKDYPVLTEAAAALEKTLRDFRLSFDEDNVRWPIQRFQQREGCVTALAVCVEALNTVNTHLALQAARANELELAWQNGLEQAARLTRWQQDNHQDTVRWLEVFGQGVALNATPLSVAEIFSSQMGDSRSWVFTSATMSVKGDFSHFRGQMGLEGADSHCWDSPFDYGQQAMLYVPKIMPDPNASDYTAAVIQAALPLLIASEGRAFLLFTSLRAMRDARRMLEESLTQAKLDYPILMQGERPRGELLAQFRTLSNPILLGSQSFWEGVDVKGEALSLVVIDRLPFSPPDDPVLAARIEQIKRAGGNAFMDHQLPHAVITLKQGAGRLIRDENDRGVLMICDPRLINKPYGRRIWQSLPPMRRSRVESEAVEFLAKN</sequence>
<evidence type="ECO:0000256" key="1">
    <source>
        <dbReference type="ARBA" id="ARBA00022741"/>
    </source>
</evidence>
<keyword evidence="3" id="KW-0067">ATP-binding</keyword>
<dbReference type="InterPro" id="IPR006555">
    <property type="entry name" value="ATP-dep_Helicase_C"/>
</dbReference>
<dbReference type="PANTHER" id="PTHR11472">
    <property type="entry name" value="DNA REPAIR DEAD HELICASE RAD3/XP-D SUBFAMILY MEMBER"/>
    <property type="match status" value="1"/>
</dbReference>
<organism evidence="5">
    <name type="scientific">mine drainage metagenome</name>
    <dbReference type="NCBI Taxonomy" id="410659"/>
    <lineage>
        <taxon>unclassified sequences</taxon>
        <taxon>metagenomes</taxon>
        <taxon>ecological metagenomes</taxon>
    </lineage>
</organism>
<evidence type="ECO:0000256" key="2">
    <source>
        <dbReference type="ARBA" id="ARBA00022801"/>
    </source>
</evidence>
<name>E6QQP2_9ZZZZ</name>
<keyword evidence="2" id="KW-0378">Hydrolase</keyword>
<dbReference type="EMBL" id="CABR01000037">
    <property type="protein sequence ID" value="CBI09563.1"/>
    <property type="molecule type" value="Genomic_DNA"/>
</dbReference>
<dbReference type="SMART" id="SM00491">
    <property type="entry name" value="HELICc2"/>
    <property type="match status" value="1"/>
</dbReference>